<evidence type="ECO:0000256" key="3">
    <source>
        <dbReference type="ARBA" id="ARBA00022946"/>
    </source>
</evidence>
<keyword evidence="3" id="KW-0809">Transit peptide</keyword>
<evidence type="ECO:0000256" key="4">
    <source>
        <dbReference type="ARBA" id="ARBA00022980"/>
    </source>
</evidence>
<gene>
    <name evidence="7" type="ORF">EW146_g5769</name>
</gene>
<name>A0A4S4LW69_9AGAM</name>
<dbReference type="PANTHER" id="PTHR21338:SF0">
    <property type="entry name" value="LARGE RIBOSOMAL SUBUNIT PROTEIN ML41"/>
    <property type="match status" value="1"/>
</dbReference>
<evidence type="ECO:0000256" key="2">
    <source>
        <dbReference type="ARBA" id="ARBA00010152"/>
    </source>
</evidence>
<comment type="subcellular location">
    <subcellularLocation>
        <location evidence="1">Mitochondrion</location>
    </subcellularLocation>
</comment>
<reference evidence="7 8" key="1">
    <citation type="submission" date="2019-02" db="EMBL/GenBank/DDBJ databases">
        <title>Genome sequencing of the rare red list fungi Bondarzewia mesenterica.</title>
        <authorList>
            <person name="Buettner E."/>
            <person name="Kellner H."/>
        </authorList>
    </citation>
    <scope>NUCLEOTIDE SEQUENCE [LARGE SCALE GENOMIC DNA]</scope>
    <source>
        <strain evidence="7 8">DSM 108281</strain>
    </source>
</reference>
<evidence type="ECO:0000313" key="7">
    <source>
        <dbReference type="EMBL" id="THH14580.1"/>
    </source>
</evidence>
<dbReference type="GO" id="GO:0003735">
    <property type="term" value="F:structural constituent of ribosome"/>
    <property type="evidence" value="ECO:0007669"/>
    <property type="project" value="InterPro"/>
</dbReference>
<keyword evidence="8" id="KW-1185">Reference proteome</keyword>
<keyword evidence="4" id="KW-0689">Ribosomal protein</keyword>
<dbReference type="GO" id="GO:0006412">
    <property type="term" value="P:translation"/>
    <property type="evidence" value="ECO:0007669"/>
    <property type="project" value="TreeGrafter"/>
</dbReference>
<keyword evidence="5" id="KW-0496">Mitochondrion</keyword>
<dbReference type="Proteomes" id="UP000310158">
    <property type="component" value="Unassembled WGS sequence"/>
</dbReference>
<proteinExistence type="inferred from homology"/>
<keyword evidence="6" id="KW-0687">Ribonucleoprotein</keyword>
<sequence>MIPTLVRLSKASRLPLTTKRGNKDFYKGTRQAYLPGGHRTGAPGKHVVAGKAKYRLIDEKVRFFVAPPIEDIINSPLKPYVDSTVKLSNAQKREIFGKLPAGGMTGAHYFATAPRADLELTHETSSS</sequence>
<evidence type="ECO:0000256" key="1">
    <source>
        <dbReference type="ARBA" id="ARBA00004173"/>
    </source>
</evidence>
<evidence type="ECO:0000256" key="6">
    <source>
        <dbReference type="ARBA" id="ARBA00023274"/>
    </source>
</evidence>
<comment type="caution">
    <text evidence="7">The sequence shown here is derived from an EMBL/GenBank/DDBJ whole genome shotgun (WGS) entry which is preliminary data.</text>
</comment>
<dbReference type="GO" id="GO:0005762">
    <property type="term" value="C:mitochondrial large ribosomal subunit"/>
    <property type="evidence" value="ECO:0007669"/>
    <property type="project" value="InterPro"/>
</dbReference>
<dbReference type="OrthoDB" id="408933at2759"/>
<dbReference type="InterPro" id="IPR019189">
    <property type="entry name" value="Ribosomal_mL41"/>
</dbReference>
<dbReference type="AlphaFoldDB" id="A0A4S4LW69"/>
<dbReference type="PANTHER" id="PTHR21338">
    <property type="entry name" value="MITOCHONDRIAL RIBOSOMAL PROTEIN L41"/>
    <property type="match status" value="1"/>
</dbReference>
<protein>
    <submittedName>
        <fullName evidence="7">Uncharacterized protein</fullName>
    </submittedName>
</protein>
<organism evidence="7 8">
    <name type="scientific">Bondarzewia mesenterica</name>
    <dbReference type="NCBI Taxonomy" id="1095465"/>
    <lineage>
        <taxon>Eukaryota</taxon>
        <taxon>Fungi</taxon>
        <taxon>Dikarya</taxon>
        <taxon>Basidiomycota</taxon>
        <taxon>Agaricomycotina</taxon>
        <taxon>Agaricomycetes</taxon>
        <taxon>Russulales</taxon>
        <taxon>Bondarzewiaceae</taxon>
        <taxon>Bondarzewia</taxon>
    </lineage>
</organism>
<evidence type="ECO:0000313" key="8">
    <source>
        <dbReference type="Proteomes" id="UP000310158"/>
    </source>
</evidence>
<evidence type="ECO:0000256" key="5">
    <source>
        <dbReference type="ARBA" id="ARBA00023128"/>
    </source>
</evidence>
<dbReference type="Pfam" id="PF09809">
    <property type="entry name" value="MRP-L27"/>
    <property type="match status" value="1"/>
</dbReference>
<comment type="similarity">
    <text evidence="2">Belongs to the mitochondrion-specific ribosomal protein mL41 family.</text>
</comment>
<accession>A0A4S4LW69</accession>
<dbReference type="EMBL" id="SGPL01000266">
    <property type="protein sequence ID" value="THH14580.1"/>
    <property type="molecule type" value="Genomic_DNA"/>
</dbReference>